<dbReference type="GO" id="GO:0012505">
    <property type="term" value="C:endomembrane system"/>
    <property type="evidence" value="ECO:0007669"/>
    <property type="project" value="UniProtKB-SubCell"/>
</dbReference>
<proteinExistence type="predicted"/>
<evidence type="ECO:0000259" key="10">
    <source>
        <dbReference type="Pfam" id="PF25011"/>
    </source>
</evidence>
<dbReference type="PANTHER" id="PTHR22702">
    <property type="entry name" value="PROTEASE-ASSOCIATED DOMAIN-CONTAINING PROTEIN"/>
    <property type="match status" value="1"/>
</dbReference>
<evidence type="ECO:0000256" key="1">
    <source>
        <dbReference type="ARBA" id="ARBA00004479"/>
    </source>
</evidence>
<dbReference type="InterPro" id="IPR003137">
    <property type="entry name" value="PA_domain"/>
</dbReference>
<evidence type="ECO:0000313" key="11">
    <source>
        <dbReference type="EMBL" id="KIZ05710.1"/>
    </source>
</evidence>
<reference evidence="11 12" key="1">
    <citation type="journal article" date="2013" name="BMC Genomics">
        <title>Reconstruction of the lipid metabolism for the microalga Monoraphidium neglectum from its genome sequence reveals characteristics suitable for biofuel production.</title>
        <authorList>
            <person name="Bogen C."/>
            <person name="Al-Dilaimi A."/>
            <person name="Albersmeier A."/>
            <person name="Wichmann J."/>
            <person name="Grundmann M."/>
            <person name="Rupp O."/>
            <person name="Lauersen K.J."/>
            <person name="Blifernez-Klassen O."/>
            <person name="Kalinowski J."/>
            <person name="Goesmann A."/>
            <person name="Mussgnug J.H."/>
            <person name="Kruse O."/>
        </authorList>
    </citation>
    <scope>NUCLEOTIDE SEQUENCE [LARGE SCALE GENOMIC DNA]</scope>
    <source>
        <strain evidence="11 12">SAG 48.87</strain>
    </source>
</reference>
<dbReference type="EMBL" id="KK100466">
    <property type="protein sequence ID" value="KIZ05710.1"/>
    <property type="molecule type" value="Genomic_DNA"/>
</dbReference>
<evidence type="ECO:0000256" key="8">
    <source>
        <dbReference type="ARBA" id="ARBA00037847"/>
    </source>
</evidence>
<dbReference type="Pfam" id="PF02225">
    <property type="entry name" value="PA"/>
    <property type="match status" value="1"/>
</dbReference>
<evidence type="ECO:0000259" key="9">
    <source>
        <dbReference type="Pfam" id="PF02225"/>
    </source>
</evidence>
<evidence type="ECO:0000256" key="3">
    <source>
        <dbReference type="ARBA" id="ARBA00022729"/>
    </source>
</evidence>
<accession>A0A0D2MT37</accession>
<dbReference type="KEGG" id="mng:MNEG_2242"/>
<feature type="domain" description="PA" evidence="9">
    <location>
        <begin position="18"/>
        <end position="80"/>
    </location>
</feature>
<dbReference type="OrthoDB" id="10045365at2759"/>
<dbReference type="InterPro" id="IPR056858">
    <property type="entry name" value="VSR_TRX"/>
</dbReference>
<dbReference type="PANTHER" id="PTHR22702:SF1">
    <property type="entry name" value="PROTEASE-ASSOCIATED DOMAIN-CONTAINING PROTEIN 1"/>
    <property type="match status" value="1"/>
</dbReference>
<evidence type="ECO:0000256" key="6">
    <source>
        <dbReference type="ARBA" id="ARBA00023136"/>
    </source>
</evidence>
<keyword evidence="5" id="KW-1133">Transmembrane helix</keyword>
<sequence length="195" mass="21414">MHRICTRRDAEASRLPRPCFFVDKAWHAQQAGADAVLVVNDRGGELSTAVSPRDDEGAARLLGDLTLSAGLISQEDGAALKDLLRHGPVSIALNWTDVLPKQSKVHWEFWTNSNDFCGAACDAQRSFIKSFKSIGKLLQIKGLVDFHPHYLIWVCQPGSNQEECDSQCIANGAYCCPDPDDDISRGYAGRDVLRG</sequence>
<organism evidence="11 12">
    <name type="scientific">Monoraphidium neglectum</name>
    <dbReference type="NCBI Taxonomy" id="145388"/>
    <lineage>
        <taxon>Eukaryota</taxon>
        <taxon>Viridiplantae</taxon>
        <taxon>Chlorophyta</taxon>
        <taxon>core chlorophytes</taxon>
        <taxon>Chlorophyceae</taxon>
        <taxon>CS clade</taxon>
        <taxon>Sphaeropleales</taxon>
        <taxon>Selenastraceae</taxon>
        <taxon>Monoraphidium</taxon>
    </lineage>
</organism>
<evidence type="ECO:0000313" key="12">
    <source>
        <dbReference type="Proteomes" id="UP000054498"/>
    </source>
</evidence>
<dbReference type="Proteomes" id="UP000054498">
    <property type="component" value="Unassembled WGS sequence"/>
</dbReference>
<keyword evidence="11" id="KW-0675">Receptor</keyword>
<feature type="domain" description="Vacuolar sorting receptor thioredoxin-like" evidence="10">
    <location>
        <begin position="105"/>
        <end position="193"/>
    </location>
</feature>
<dbReference type="GeneID" id="25735120"/>
<dbReference type="STRING" id="145388.A0A0D2MT37"/>
<protein>
    <submittedName>
        <fullName evidence="11">Vacuolar-sorting receptor 2</fullName>
    </submittedName>
</protein>
<keyword evidence="3" id="KW-0732">Signal</keyword>
<dbReference type="Gene3D" id="3.50.30.30">
    <property type="match status" value="1"/>
</dbReference>
<dbReference type="Pfam" id="PF25011">
    <property type="entry name" value="VSR_TRX"/>
    <property type="match status" value="1"/>
</dbReference>
<keyword evidence="7" id="KW-0325">Glycoprotein</keyword>
<comment type="subcellular location">
    <subcellularLocation>
        <location evidence="8">Endomembrane system</location>
        <topology evidence="8">Single-pass membrane protein</topology>
    </subcellularLocation>
    <subcellularLocation>
        <location evidence="1">Membrane</location>
        <topology evidence="1">Single-pass type I membrane protein</topology>
    </subcellularLocation>
</comment>
<keyword evidence="2" id="KW-0812">Transmembrane</keyword>
<name>A0A0D2MT37_9CHLO</name>
<dbReference type="AlphaFoldDB" id="A0A0D2MT37"/>
<keyword evidence="6" id="KW-0472">Membrane</keyword>
<evidence type="ECO:0000256" key="7">
    <source>
        <dbReference type="ARBA" id="ARBA00023180"/>
    </source>
</evidence>
<keyword evidence="12" id="KW-1185">Reference proteome</keyword>
<evidence type="ECO:0000256" key="5">
    <source>
        <dbReference type="ARBA" id="ARBA00022989"/>
    </source>
</evidence>
<evidence type="ECO:0000256" key="4">
    <source>
        <dbReference type="ARBA" id="ARBA00022737"/>
    </source>
</evidence>
<keyword evidence="4" id="KW-0677">Repeat</keyword>
<dbReference type="GO" id="GO:0016020">
    <property type="term" value="C:membrane"/>
    <property type="evidence" value="ECO:0007669"/>
    <property type="project" value="UniProtKB-SubCell"/>
</dbReference>
<dbReference type="RefSeq" id="XP_013904729.1">
    <property type="nucleotide sequence ID" value="XM_014049275.1"/>
</dbReference>
<gene>
    <name evidence="11" type="ORF">MNEG_2242</name>
</gene>
<evidence type="ECO:0000256" key="2">
    <source>
        <dbReference type="ARBA" id="ARBA00022692"/>
    </source>
</evidence>